<keyword evidence="2" id="KW-1185">Reference proteome</keyword>
<name>A0A0F3GVS2_9BACT</name>
<protein>
    <submittedName>
        <fullName evidence="1">Uncharacterized protein</fullName>
    </submittedName>
</protein>
<evidence type="ECO:0000313" key="2">
    <source>
        <dbReference type="Proteomes" id="UP000033423"/>
    </source>
</evidence>
<dbReference type="Proteomes" id="UP000033423">
    <property type="component" value="Unassembled WGS sequence"/>
</dbReference>
<dbReference type="AlphaFoldDB" id="A0A0F3GVS2"/>
<evidence type="ECO:0000313" key="1">
    <source>
        <dbReference type="EMBL" id="KJU86074.1"/>
    </source>
</evidence>
<gene>
    <name evidence="1" type="ORF">MBAV_001734</name>
</gene>
<accession>A0A0F3GVS2</accession>
<dbReference type="EMBL" id="LACI01000748">
    <property type="protein sequence ID" value="KJU86074.1"/>
    <property type="molecule type" value="Genomic_DNA"/>
</dbReference>
<comment type="caution">
    <text evidence="1">The sequence shown here is derived from an EMBL/GenBank/DDBJ whole genome shotgun (WGS) entry which is preliminary data.</text>
</comment>
<proteinExistence type="predicted"/>
<organism evidence="1 2">
    <name type="scientific">Candidatus Magnetobacterium bavaricum</name>
    <dbReference type="NCBI Taxonomy" id="29290"/>
    <lineage>
        <taxon>Bacteria</taxon>
        <taxon>Pseudomonadati</taxon>
        <taxon>Nitrospirota</taxon>
        <taxon>Thermodesulfovibrionia</taxon>
        <taxon>Thermodesulfovibrionales</taxon>
        <taxon>Candidatus Magnetobacteriaceae</taxon>
        <taxon>Candidatus Magnetobacterium</taxon>
    </lineage>
</organism>
<sequence length="127" mass="14474">MKNPDTRAKLVRYQEECYEVLFEHFNGGKAADKPAPIPEPVTEVPRKYLDTWREGDYVVIQLRQDKRAIFNGEAIALSFNAMISGEYIYEGFKLNDNGELAKYAIKRAVQMFTCEVAICNYSLAGLP</sequence>
<reference evidence="1 2" key="1">
    <citation type="submission" date="2015-02" db="EMBL/GenBank/DDBJ databases">
        <title>Single-cell genomics of uncultivated deep-branching MTB reveals a conserved set of magnetosome genes.</title>
        <authorList>
            <person name="Kolinko S."/>
            <person name="Richter M."/>
            <person name="Glockner F.O."/>
            <person name="Brachmann A."/>
            <person name="Schuler D."/>
        </authorList>
    </citation>
    <scope>NUCLEOTIDE SEQUENCE [LARGE SCALE GENOMIC DNA]</scope>
    <source>
        <strain evidence="1">TM-1</strain>
    </source>
</reference>